<reference evidence="1 2" key="1">
    <citation type="journal article" date="2013" name="Genome Biol.">
        <title>The genome sequence of the most widely cultivated cacao type and its use to identify candidate genes regulating pod color.</title>
        <authorList>
            <person name="Motamayor J.C."/>
            <person name="Mockaitis K."/>
            <person name="Schmutz J."/>
            <person name="Haiminen N."/>
            <person name="Iii D.L."/>
            <person name="Cornejo O."/>
            <person name="Findley S.D."/>
            <person name="Zheng P."/>
            <person name="Utro F."/>
            <person name="Royaert S."/>
            <person name="Saski C."/>
            <person name="Jenkins J."/>
            <person name="Podicheti R."/>
            <person name="Zhao M."/>
            <person name="Scheffler B.E."/>
            <person name="Stack J.C."/>
            <person name="Feltus F.A."/>
            <person name="Mustiga G.M."/>
            <person name="Amores F."/>
            <person name="Phillips W."/>
            <person name="Marelli J.P."/>
            <person name="May G.D."/>
            <person name="Shapiro H."/>
            <person name="Ma J."/>
            <person name="Bustamante C.D."/>
            <person name="Schnell R.J."/>
            <person name="Main D."/>
            <person name="Gilbert D."/>
            <person name="Parida L."/>
            <person name="Kuhn D.N."/>
        </authorList>
    </citation>
    <scope>NUCLEOTIDE SEQUENCE [LARGE SCALE GENOMIC DNA]</scope>
    <source>
        <strain evidence="2">cv. Matina 1-6</strain>
    </source>
</reference>
<dbReference type="InParanoid" id="A0A061FA62"/>
<dbReference type="GO" id="GO:0016301">
    <property type="term" value="F:kinase activity"/>
    <property type="evidence" value="ECO:0007669"/>
    <property type="project" value="UniProtKB-KW"/>
</dbReference>
<protein>
    <submittedName>
        <fullName evidence="1">Cysteine-rich RLK (RECEPTOR-like protein kinase) 8</fullName>
    </submittedName>
</protein>
<keyword evidence="1" id="KW-0418">Kinase</keyword>
<dbReference type="PANTHER" id="PTHR11439">
    <property type="entry name" value="GAG-POL-RELATED RETROTRANSPOSON"/>
    <property type="match status" value="1"/>
</dbReference>
<dbReference type="Gramene" id="EOY14205">
    <property type="protein sequence ID" value="EOY14205"/>
    <property type="gene ID" value="TCM_033485"/>
</dbReference>
<name>A0A061FA62_THECC</name>
<dbReference type="CDD" id="cd09272">
    <property type="entry name" value="RNase_HI_RT_Ty1"/>
    <property type="match status" value="1"/>
</dbReference>
<keyword evidence="1" id="KW-0808">Transferase</keyword>
<organism evidence="1 2">
    <name type="scientific">Theobroma cacao</name>
    <name type="common">Cacao</name>
    <name type="synonym">Cocoa</name>
    <dbReference type="NCBI Taxonomy" id="3641"/>
    <lineage>
        <taxon>Eukaryota</taxon>
        <taxon>Viridiplantae</taxon>
        <taxon>Streptophyta</taxon>
        <taxon>Embryophyta</taxon>
        <taxon>Tracheophyta</taxon>
        <taxon>Spermatophyta</taxon>
        <taxon>Magnoliopsida</taxon>
        <taxon>eudicotyledons</taxon>
        <taxon>Gunneridae</taxon>
        <taxon>Pentapetalae</taxon>
        <taxon>rosids</taxon>
        <taxon>malvids</taxon>
        <taxon>Malvales</taxon>
        <taxon>Malvaceae</taxon>
        <taxon>Byttnerioideae</taxon>
        <taxon>Theobroma</taxon>
    </lineage>
</organism>
<accession>A0A061FA62</accession>
<sequence length="324" mass="36765">MDIHSKDGVLEIPPVTVNDLFIAILVNCVALEHCSNGCPKDLIAYACFMSRLIMFLDGAECLCLDGIIPRFSNDDVQVASFFRYLQSNIPNFGFDIIQDSYLYKTIMEANRYPFGDDGAKKANETLYRSIIGSLLYLAATRPDVMFATSFLSRFMQAPSIHHFTIAKRILRYVKGTASYGLRFLKSESYDLQGFTDSDWARSVDDSKSTGRYCFSFGSGVFTWSSRKQEVVVQSSAEEKGTLIRVDNQFAMAIARNPVQHSRTEHIRVKLHALRDTVRECEIQLEYYHTDDQVADIFTKGLSADRFEFLRDKLGVYPTGIKEVC</sequence>
<dbReference type="STRING" id="3641.A0A061FA62"/>
<gene>
    <name evidence="1" type="ORF">TCM_033485</name>
</gene>
<dbReference type="AlphaFoldDB" id="A0A061FA62"/>
<dbReference type="eggNOG" id="KOG0017">
    <property type="taxonomic scope" value="Eukaryota"/>
</dbReference>
<keyword evidence="2" id="KW-1185">Reference proteome</keyword>
<evidence type="ECO:0000313" key="2">
    <source>
        <dbReference type="Proteomes" id="UP000026915"/>
    </source>
</evidence>
<dbReference type="Proteomes" id="UP000026915">
    <property type="component" value="Chromosome 7"/>
</dbReference>
<dbReference type="EMBL" id="CM001885">
    <property type="protein sequence ID" value="EOY14205.1"/>
    <property type="molecule type" value="Genomic_DNA"/>
</dbReference>
<dbReference type="HOGENOM" id="CLU_858962_0_0_1"/>
<dbReference type="Pfam" id="PF03140">
    <property type="entry name" value="DUF247"/>
    <property type="match status" value="1"/>
</dbReference>
<evidence type="ECO:0000313" key="1">
    <source>
        <dbReference type="EMBL" id="EOY14205.1"/>
    </source>
</evidence>
<proteinExistence type="predicted"/>
<dbReference type="PANTHER" id="PTHR11439:SF503">
    <property type="entry name" value="CYSTEINE-RICH RLK (RECEPTOR-LIKE PROTEIN KINASE) 8"/>
    <property type="match status" value="1"/>
</dbReference>
<dbReference type="InterPro" id="IPR004158">
    <property type="entry name" value="DUF247_pln"/>
</dbReference>